<name>A0A1N7FZR8_9EURY</name>
<evidence type="ECO:0000313" key="3">
    <source>
        <dbReference type="Proteomes" id="UP000185936"/>
    </source>
</evidence>
<sequence>MGSASTSPGISVAGTGLPNTLYFIPCLTGHTMNRRSLLAVAGLSSVAAGFAGCVSLSESADEQDAENDADGAGDDHTEDGQESETTDDEPDEATVEPPADPDDPVGRSVIGSQSSDDPPHRVRLWNLDDERHAVSLDIDSADGSISSSGSYDLDPEAHIAVFLHGRHEFDVTVTVDGDPVDAPDIEAESFDDPCPATELFVLEDGFESTTESESDHC</sequence>
<feature type="region of interest" description="Disordered" evidence="1">
    <location>
        <begin position="59"/>
        <end position="122"/>
    </location>
</feature>
<organism evidence="2 3">
    <name type="scientific">Natronorubrum thiooxidans</name>
    <dbReference type="NCBI Taxonomy" id="308853"/>
    <lineage>
        <taxon>Archaea</taxon>
        <taxon>Methanobacteriati</taxon>
        <taxon>Methanobacteriota</taxon>
        <taxon>Stenosarchaea group</taxon>
        <taxon>Halobacteria</taxon>
        <taxon>Halobacteriales</taxon>
        <taxon>Natrialbaceae</taxon>
        <taxon>Natronorubrum</taxon>
    </lineage>
</organism>
<evidence type="ECO:0000256" key="1">
    <source>
        <dbReference type="SAM" id="MobiDB-lite"/>
    </source>
</evidence>
<dbReference type="EMBL" id="FTNR01000009">
    <property type="protein sequence ID" value="SIS05821.1"/>
    <property type="molecule type" value="Genomic_DNA"/>
</dbReference>
<accession>A0A1N7FZR8</accession>
<dbReference type="AlphaFoldDB" id="A0A1N7FZR8"/>
<dbReference type="Proteomes" id="UP000185936">
    <property type="component" value="Unassembled WGS sequence"/>
</dbReference>
<feature type="compositionally biased region" description="Acidic residues" evidence="1">
    <location>
        <begin position="59"/>
        <end position="72"/>
    </location>
</feature>
<dbReference type="STRING" id="308853.SAMN05421752_10951"/>
<evidence type="ECO:0000313" key="2">
    <source>
        <dbReference type="EMBL" id="SIS05821.1"/>
    </source>
</evidence>
<proteinExistence type="predicted"/>
<reference evidence="3" key="1">
    <citation type="submission" date="2017-01" db="EMBL/GenBank/DDBJ databases">
        <authorList>
            <person name="Varghese N."/>
            <person name="Submissions S."/>
        </authorList>
    </citation>
    <scope>NUCLEOTIDE SEQUENCE [LARGE SCALE GENOMIC DNA]</scope>
    <source>
        <strain evidence="3">type strain: HArc-</strain>
    </source>
</reference>
<keyword evidence="3" id="KW-1185">Reference proteome</keyword>
<feature type="compositionally biased region" description="Acidic residues" evidence="1">
    <location>
        <begin position="80"/>
        <end position="103"/>
    </location>
</feature>
<protein>
    <submittedName>
        <fullName evidence="2">Uncharacterized protein</fullName>
    </submittedName>
</protein>
<gene>
    <name evidence="2" type="ORF">SAMN05421752_10951</name>
</gene>